<proteinExistence type="evidence at transcript level"/>
<feature type="region of interest" description="Disordered" evidence="1">
    <location>
        <begin position="18"/>
        <end position="168"/>
    </location>
</feature>
<sequence>MSHSGLWLLLDAVDDPSRGFGLSTNGPLDMRMDAERYPNEPTGRRRGQLPGLRVPGPDPEGVRRGEEGQESGTRLIVDSRFHDALHQHHLGAGPAGGDGTQRRLQVQSPGRRQASGRAAPRSAAADTITGLQRDATYSCAEASADTTGETASSTVARRSSRPHPGHST</sequence>
<name>A0A0K8RHT9_IXORI</name>
<accession>A0A0K8RHT9</accession>
<evidence type="ECO:0000256" key="1">
    <source>
        <dbReference type="SAM" id="MobiDB-lite"/>
    </source>
</evidence>
<organism evidence="2">
    <name type="scientific">Ixodes ricinus</name>
    <name type="common">Common tick</name>
    <name type="synonym">Acarus ricinus</name>
    <dbReference type="NCBI Taxonomy" id="34613"/>
    <lineage>
        <taxon>Eukaryota</taxon>
        <taxon>Metazoa</taxon>
        <taxon>Ecdysozoa</taxon>
        <taxon>Arthropoda</taxon>
        <taxon>Chelicerata</taxon>
        <taxon>Arachnida</taxon>
        <taxon>Acari</taxon>
        <taxon>Parasitiformes</taxon>
        <taxon>Ixodida</taxon>
        <taxon>Ixodoidea</taxon>
        <taxon>Ixodidae</taxon>
        <taxon>Ixodinae</taxon>
        <taxon>Ixodes</taxon>
    </lineage>
</organism>
<feature type="compositionally biased region" description="Basic and acidic residues" evidence="1">
    <location>
        <begin position="77"/>
        <end position="86"/>
    </location>
</feature>
<protein>
    <submittedName>
        <fullName evidence="2">Uncharacterized protein</fullName>
    </submittedName>
</protein>
<dbReference type="AlphaFoldDB" id="A0A0K8RHT9"/>
<reference evidence="2" key="1">
    <citation type="submission" date="2012-12" db="EMBL/GenBank/DDBJ databases">
        <title>Identification and characterization of a phenylalanine ammonia-lyase gene family in Isatis indigotica Fort.</title>
        <authorList>
            <person name="Liu Q."/>
            <person name="Chen J."/>
            <person name="Zhou X."/>
            <person name="Di P."/>
            <person name="Xiao Y."/>
            <person name="Xuan H."/>
            <person name="Zhang L."/>
            <person name="Chen W."/>
        </authorList>
    </citation>
    <scope>NUCLEOTIDE SEQUENCE</scope>
    <source>
        <tissue evidence="2">Salivary gland</tissue>
    </source>
</reference>
<dbReference type="EMBL" id="GADI01003360">
    <property type="protein sequence ID" value="JAA70448.1"/>
    <property type="molecule type" value="mRNA"/>
</dbReference>
<evidence type="ECO:0000313" key="2">
    <source>
        <dbReference type="EMBL" id="JAA70448.1"/>
    </source>
</evidence>
<feature type="compositionally biased region" description="Low complexity" evidence="1">
    <location>
        <begin position="108"/>
        <end position="125"/>
    </location>
</feature>
<feature type="compositionally biased region" description="Basic residues" evidence="1">
    <location>
        <begin position="158"/>
        <end position="168"/>
    </location>
</feature>